<protein>
    <recommendedName>
        <fullName evidence="4 5">Large ribosomal subunit protein uL29</fullName>
    </recommendedName>
</protein>
<dbReference type="HAMAP" id="MF_00374">
    <property type="entry name" value="Ribosomal_uL29"/>
    <property type="match status" value="1"/>
</dbReference>
<dbReference type="GO" id="GO:1990904">
    <property type="term" value="C:ribonucleoprotein complex"/>
    <property type="evidence" value="ECO:0007669"/>
    <property type="project" value="UniProtKB-KW"/>
</dbReference>
<evidence type="ECO:0000313" key="6">
    <source>
        <dbReference type="EMBL" id="KKP60689.1"/>
    </source>
</evidence>
<gene>
    <name evidence="5" type="primary">rpmC</name>
    <name evidence="6" type="ORF">UR54_C0009G0019</name>
</gene>
<evidence type="ECO:0000313" key="7">
    <source>
        <dbReference type="Proteomes" id="UP000034688"/>
    </source>
</evidence>
<dbReference type="GO" id="GO:0003735">
    <property type="term" value="F:structural constituent of ribosome"/>
    <property type="evidence" value="ECO:0007669"/>
    <property type="project" value="InterPro"/>
</dbReference>
<dbReference type="STRING" id="1618477.UR54_C0009G0019"/>
<organism evidence="6 7">
    <name type="scientific">Candidatus Roizmanbacteria bacterium GW2011_GWA2_34_18</name>
    <dbReference type="NCBI Taxonomy" id="1618477"/>
    <lineage>
        <taxon>Bacteria</taxon>
        <taxon>Candidatus Roizmaniibacteriota</taxon>
    </lineage>
</organism>
<evidence type="ECO:0000256" key="1">
    <source>
        <dbReference type="ARBA" id="ARBA00009254"/>
    </source>
</evidence>
<dbReference type="SUPFAM" id="SSF46561">
    <property type="entry name" value="Ribosomal protein L29 (L29p)"/>
    <property type="match status" value="1"/>
</dbReference>
<dbReference type="NCBIfam" id="TIGR00012">
    <property type="entry name" value="L29"/>
    <property type="match status" value="1"/>
</dbReference>
<proteinExistence type="inferred from homology"/>
<evidence type="ECO:0000256" key="3">
    <source>
        <dbReference type="ARBA" id="ARBA00023274"/>
    </source>
</evidence>
<keyword evidence="3 5" id="KW-0687">Ribonucleoprotein</keyword>
<sequence length="68" mass="7788">MKKITKTYREKTSKELIKETQSLREEIAKLQLSFKSNPPKDTNLLMKKRKQLAVLLTVLGEKEEVGAG</sequence>
<keyword evidence="2 5" id="KW-0689">Ribosomal protein</keyword>
<dbReference type="AlphaFoldDB" id="A0A0G0AUM2"/>
<evidence type="ECO:0000256" key="5">
    <source>
        <dbReference type="HAMAP-Rule" id="MF_00374"/>
    </source>
</evidence>
<dbReference type="GO" id="GO:0005840">
    <property type="term" value="C:ribosome"/>
    <property type="evidence" value="ECO:0007669"/>
    <property type="project" value="UniProtKB-KW"/>
</dbReference>
<dbReference type="GO" id="GO:0006412">
    <property type="term" value="P:translation"/>
    <property type="evidence" value="ECO:0007669"/>
    <property type="project" value="UniProtKB-UniRule"/>
</dbReference>
<name>A0A0G0AUM2_9BACT</name>
<dbReference type="EMBL" id="LBPP01000009">
    <property type="protein sequence ID" value="KKP60689.1"/>
    <property type="molecule type" value="Genomic_DNA"/>
</dbReference>
<comment type="similarity">
    <text evidence="1 5">Belongs to the universal ribosomal protein uL29 family.</text>
</comment>
<evidence type="ECO:0000256" key="2">
    <source>
        <dbReference type="ARBA" id="ARBA00022980"/>
    </source>
</evidence>
<dbReference type="Gene3D" id="1.10.287.310">
    <property type="match status" value="1"/>
</dbReference>
<dbReference type="Proteomes" id="UP000034688">
    <property type="component" value="Unassembled WGS sequence"/>
</dbReference>
<accession>A0A0G0AUM2</accession>
<dbReference type="Pfam" id="PF00831">
    <property type="entry name" value="Ribosomal_L29"/>
    <property type="match status" value="1"/>
</dbReference>
<reference evidence="6 7" key="1">
    <citation type="journal article" date="2015" name="Nature">
        <title>rRNA introns, odd ribosomes, and small enigmatic genomes across a large radiation of phyla.</title>
        <authorList>
            <person name="Brown C.T."/>
            <person name="Hug L.A."/>
            <person name="Thomas B.C."/>
            <person name="Sharon I."/>
            <person name="Castelle C.J."/>
            <person name="Singh A."/>
            <person name="Wilkins M.J."/>
            <person name="Williams K.H."/>
            <person name="Banfield J.F."/>
        </authorList>
    </citation>
    <scope>NUCLEOTIDE SEQUENCE [LARGE SCALE GENOMIC DNA]</scope>
</reference>
<dbReference type="InterPro" id="IPR001854">
    <property type="entry name" value="Ribosomal_uL29"/>
</dbReference>
<dbReference type="InterPro" id="IPR036049">
    <property type="entry name" value="Ribosomal_uL29_sf"/>
</dbReference>
<evidence type="ECO:0000256" key="4">
    <source>
        <dbReference type="ARBA" id="ARBA00035204"/>
    </source>
</evidence>
<comment type="caution">
    <text evidence="6">The sequence shown here is derived from an EMBL/GenBank/DDBJ whole genome shotgun (WGS) entry which is preliminary data.</text>
</comment>